<organism evidence="1 3">
    <name type="scientific">Dinothrombium tinctorium</name>
    <dbReference type="NCBI Taxonomy" id="1965070"/>
    <lineage>
        <taxon>Eukaryota</taxon>
        <taxon>Metazoa</taxon>
        <taxon>Ecdysozoa</taxon>
        <taxon>Arthropoda</taxon>
        <taxon>Chelicerata</taxon>
        <taxon>Arachnida</taxon>
        <taxon>Acari</taxon>
        <taxon>Acariformes</taxon>
        <taxon>Trombidiformes</taxon>
        <taxon>Prostigmata</taxon>
        <taxon>Anystina</taxon>
        <taxon>Parasitengona</taxon>
        <taxon>Trombidioidea</taxon>
        <taxon>Trombidiidae</taxon>
        <taxon>Dinothrombium</taxon>
    </lineage>
</organism>
<reference evidence="1" key="2">
    <citation type="submission" date="2018-11" db="EMBL/GenBank/DDBJ databases">
        <title>Trombidioid mite genomics.</title>
        <authorList>
            <person name="Dong X."/>
        </authorList>
    </citation>
    <scope>NUCLEOTIDE SEQUENCE</scope>
    <source>
        <strain evidence="1">UoL-WK</strain>
    </source>
</reference>
<dbReference type="AlphaFoldDB" id="A0A3S3P8B2"/>
<sequence>MHETRSKRISKDCDGDCNRIRNHGFHRFLRKINPHSD</sequence>
<reference evidence="1 3" key="1">
    <citation type="journal article" date="2018" name="Gigascience">
        <title>Genomes of trombidid mites reveal novel predicted allergens and laterally-transferred genes associated with secondary metabolism.</title>
        <authorList>
            <person name="Dong X."/>
            <person name="Chaisiri K."/>
            <person name="Xia D."/>
            <person name="Armstrong S.D."/>
            <person name="Fang Y."/>
            <person name="Donnelly M.J."/>
            <person name="Kadowaki T."/>
            <person name="McGarry J.W."/>
            <person name="Darby A.C."/>
            <person name="Makepeace B.L."/>
        </authorList>
    </citation>
    <scope>NUCLEOTIDE SEQUENCE [LARGE SCALE GENOMIC DNA]</scope>
    <source>
        <strain evidence="1">UoL-WK</strain>
    </source>
</reference>
<evidence type="ECO:0000313" key="1">
    <source>
        <dbReference type="EMBL" id="RWS14340.1"/>
    </source>
</evidence>
<dbReference type="EMBL" id="NCKU01000749">
    <property type="protein sequence ID" value="RWS14340.1"/>
    <property type="molecule type" value="Genomic_DNA"/>
</dbReference>
<dbReference type="Proteomes" id="UP000285301">
    <property type="component" value="Unassembled WGS sequence"/>
</dbReference>
<keyword evidence="3" id="KW-1185">Reference proteome</keyword>
<name>A0A3S3P8B2_9ACAR</name>
<accession>A0A3S3P8B2</accession>
<proteinExistence type="predicted"/>
<evidence type="ECO:0000313" key="2">
    <source>
        <dbReference type="EMBL" id="RWS14392.1"/>
    </source>
</evidence>
<gene>
    <name evidence="2" type="ORF">B4U79_07758</name>
    <name evidence="1" type="ORF">B4U79_08233</name>
</gene>
<evidence type="ECO:0000313" key="3">
    <source>
        <dbReference type="Proteomes" id="UP000285301"/>
    </source>
</evidence>
<comment type="caution">
    <text evidence="1">The sequence shown here is derived from an EMBL/GenBank/DDBJ whole genome shotgun (WGS) entry which is preliminary data.</text>
</comment>
<protein>
    <submittedName>
        <fullName evidence="1">Uncharacterized protein</fullName>
    </submittedName>
</protein>
<dbReference type="EMBL" id="NCKU01000735">
    <property type="protein sequence ID" value="RWS14392.1"/>
    <property type="molecule type" value="Genomic_DNA"/>
</dbReference>